<dbReference type="SUPFAM" id="SSF55154">
    <property type="entry name" value="CYTH-like phosphatases"/>
    <property type="match status" value="1"/>
</dbReference>
<dbReference type="Proteomes" id="UP000023772">
    <property type="component" value="Chromosome"/>
</dbReference>
<sequence>MMIEIERKFLVDTNLWCPKDSGNLIVQGYLSTDKERVVRVRIKGERAFLTIKGKTQGISRIEMEYEIPVNEAEILMQMCHDFPVRKKRFVEEIHGMTWEIDVFEHKNAGLVLAEVELSAENEKIELPNWVTQEVSADYRYFNAWLSEHPYATW</sequence>
<dbReference type="PIRSF" id="PIRSF016487">
    <property type="entry name" value="CYTH_UCP016487"/>
    <property type="match status" value="1"/>
</dbReference>
<dbReference type="Pfam" id="PF01928">
    <property type="entry name" value="CYTH"/>
    <property type="match status" value="1"/>
</dbReference>
<dbReference type="Gene3D" id="2.40.320.10">
    <property type="entry name" value="Hypothetical Protein Pfu-838710-001"/>
    <property type="match status" value="1"/>
</dbReference>
<evidence type="ECO:0000259" key="1">
    <source>
        <dbReference type="PROSITE" id="PS51707"/>
    </source>
</evidence>
<dbReference type="SMART" id="SM01118">
    <property type="entry name" value="CYTH"/>
    <property type="match status" value="1"/>
</dbReference>
<dbReference type="PROSITE" id="PS51707">
    <property type="entry name" value="CYTH"/>
    <property type="match status" value="1"/>
</dbReference>
<dbReference type="CDD" id="cd07891">
    <property type="entry name" value="CYTH-like_CthTTM-like_1"/>
    <property type="match status" value="1"/>
</dbReference>
<dbReference type="EMBL" id="CP007451">
    <property type="protein sequence ID" value="AHW61070.1"/>
    <property type="molecule type" value="Genomic_DNA"/>
</dbReference>
<feature type="domain" description="CYTH" evidence="1">
    <location>
        <begin position="2"/>
        <end position="147"/>
    </location>
</feature>
<evidence type="ECO:0000313" key="3">
    <source>
        <dbReference type="Proteomes" id="UP000023772"/>
    </source>
</evidence>
<reference evidence="2 3" key="1">
    <citation type="submission" date="2014-03" db="EMBL/GenBank/DDBJ databases">
        <title>Complete genome sequence of a deeply braunched marine Bacteroidia bacterium Draconibacterium orientale type strain FH5T.</title>
        <authorList>
            <person name="Li X."/>
            <person name="Wang X."/>
            <person name="Xie Z."/>
            <person name="Du Z."/>
            <person name="Chen G."/>
        </authorList>
    </citation>
    <scope>NUCLEOTIDE SEQUENCE [LARGE SCALE GENOMIC DNA]</scope>
    <source>
        <strain evidence="2 3">FH5</strain>
    </source>
</reference>
<gene>
    <name evidence="2" type="ORF">FH5T_19485</name>
</gene>
<dbReference type="InterPro" id="IPR023577">
    <property type="entry name" value="CYTH_domain"/>
</dbReference>
<dbReference type="InterPro" id="IPR033469">
    <property type="entry name" value="CYTH-like_dom_sf"/>
</dbReference>
<dbReference type="PANTHER" id="PTHR40114">
    <property type="entry name" value="SLR0698 PROTEIN"/>
    <property type="match status" value="1"/>
</dbReference>
<evidence type="ECO:0000313" key="2">
    <source>
        <dbReference type="EMBL" id="AHW61070.1"/>
    </source>
</evidence>
<accession>A0ABM5QB92</accession>
<dbReference type="PANTHER" id="PTHR40114:SF1">
    <property type="entry name" value="SLR0698 PROTEIN"/>
    <property type="match status" value="1"/>
</dbReference>
<organism evidence="2 3">
    <name type="scientific">Draconibacterium orientale</name>
    <dbReference type="NCBI Taxonomy" id="1168034"/>
    <lineage>
        <taxon>Bacteria</taxon>
        <taxon>Pseudomonadati</taxon>
        <taxon>Bacteroidota</taxon>
        <taxon>Bacteroidia</taxon>
        <taxon>Marinilabiliales</taxon>
        <taxon>Prolixibacteraceae</taxon>
        <taxon>Draconibacterium</taxon>
    </lineage>
</organism>
<proteinExistence type="predicted"/>
<keyword evidence="3" id="KW-1185">Reference proteome</keyword>
<name>A0ABM5QB92_9BACT</name>
<dbReference type="InterPro" id="IPR012042">
    <property type="entry name" value="NeuTTM/CthTTM-like"/>
</dbReference>
<protein>
    <submittedName>
        <fullName evidence="2">Adenylate cyclase</fullName>
    </submittedName>
</protein>